<proteinExistence type="predicted"/>
<dbReference type="AlphaFoldDB" id="A0A6B9ZGE7"/>
<evidence type="ECO:0000256" key="1">
    <source>
        <dbReference type="ARBA" id="ARBA00022679"/>
    </source>
</evidence>
<dbReference type="GO" id="GO:0004311">
    <property type="term" value="F:geranylgeranyl diphosphate synthase activity"/>
    <property type="evidence" value="ECO:0007669"/>
    <property type="project" value="InterPro"/>
</dbReference>
<dbReference type="EMBL" id="CP048113">
    <property type="protein sequence ID" value="QHS59653.1"/>
    <property type="molecule type" value="Genomic_DNA"/>
</dbReference>
<dbReference type="InterPro" id="IPR019845">
    <property type="entry name" value="Squalene/phytoene_synthase_CS"/>
</dbReference>
<dbReference type="GO" id="GO:0051996">
    <property type="term" value="F:squalene synthase [NAD(P)H] activity"/>
    <property type="evidence" value="ECO:0007669"/>
    <property type="project" value="InterPro"/>
</dbReference>
<dbReference type="InterPro" id="IPR033904">
    <property type="entry name" value="Trans_IPPS_HH"/>
</dbReference>
<dbReference type="Pfam" id="PF00494">
    <property type="entry name" value="SQS_PSY"/>
    <property type="match status" value="1"/>
</dbReference>
<keyword evidence="3" id="KW-1185">Reference proteome</keyword>
<dbReference type="InterPro" id="IPR008949">
    <property type="entry name" value="Isoprenoid_synthase_dom_sf"/>
</dbReference>
<dbReference type="InterPro" id="IPR044843">
    <property type="entry name" value="Trans_IPPS_bact-type"/>
</dbReference>
<dbReference type="Proteomes" id="UP000476411">
    <property type="component" value="Chromosome"/>
</dbReference>
<dbReference type="RefSeq" id="WP_162331348.1">
    <property type="nucleotide sequence ID" value="NZ_CP048113.1"/>
</dbReference>
<reference evidence="2 3" key="1">
    <citation type="submission" date="2020-01" db="EMBL/GenBank/DDBJ databases">
        <title>Complete genome sequence of Chitinophaga sp. H33E-04 isolated from quinoa roots.</title>
        <authorList>
            <person name="Weon H.-Y."/>
            <person name="Lee S.A."/>
        </authorList>
    </citation>
    <scope>NUCLEOTIDE SEQUENCE [LARGE SCALE GENOMIC DNA]</scope>
    <source>
        <strain evidence="2 3">H33E-04</strain>
    </source>
</reference>
<dbReference type="PANTHER" id="PTHR31480">
    <property type="entry name" value="BIFUNCTIONAL LYCOPENE CYCLASE/PHYTOENE SYNTHASE"/>
    <property type="match status" value="1"/>
</dbReference>
<evidence type="ECO:0000313" key="3">
    <source>
        <dbReference type="Proteomes" id="UP000476411"/>
    </source>
</evidence>
<dbReference type="SUPFAM" id="SSF48576">
    <property type="entry name" value="Terpenoid synthases"/>
    <property type="match status" value="1"/>
</dbReference>
<gene>
    <name evidence="2" type="ORF">GWR21_08625</name>
</gene>
<dbReference type="InterPro" id="IPR002060">
    <property type="entry name" value="Squ/phyt_synthse"/>
</dbReference>
<dbReference type="SFLD" id="SFLDG01018">
    <property type="entry name" value="Squalene/Phytoene_Synthase_Lik"/>
    <property type="match status" value="1"/>
</dbReference>
<protein>
    <submittedName>
        <fullName evidence="2">Phytoene/squalene synthase family protein</fullName>
    </submittedName>
</protein>
<dbReference type="SFLD" id="SFLDG01212">
    <property type="entry name" value="Phytoene_synthase_like"/>
    <property type="match status" value="1"/>
</dbReference>
<dbReference type="PROSITE" id="PS01045">
    <property type="entry name" value="SQUALEN_PHYTOEN_SYN_2"/>
    <property type="match status" value="1"/>
</dbReference>
<keyword evidence="1" id="KW-0808">Transferase</keyword>
<sequence length="275" mass="31603">MKALFDSVSAACSKLTTKAYSTSFSLGIQLLARKFHAPIYGIYGFVRFADEIVDSFHGYPKETLLNDFREQTYRAIREKISLNPILNSFQHVVHQYNIEQELVDTFLDSMEMDLHQHFYTRSIYEKYILGSAEVVGLMCLRVFTNGDHDLYEQLKYPAMKLGAAFQKVNFLRDVRTDSQELGRHYFPQVNLNNFSCAEKAAIEAEIEADFNEALAGIKALPLSSRKGVYLAYAYYKVLFNKIRNLPPQKIMTARVRVANSHKIGIMLQTMLLQPR</sequence>
<dbReference type="CDD" id="cd00683">
    <property type="entry name" value="Trans_IPPS_HH"/>
    <property type="match status" value="1"/>
</dbReference>
<dbReference type="SFLD" id="SFLDS00005">
    <property type="entry name" value="Isoprenoid_Synthase_Type_I"/>
    <property type="match status" value="1"/>
</dbReference>
<name>A0A6B9ZGE7_9BACT</name>
<dbReference type="GO" id="GO:0016117">
    <property type="term" value="P:carotenoid biosynthetic process"/>
    <property type="evidence" value="ECO:0007669"/>
    <property type="project" value="UniProtKB-ARBA"/>
</dbReference>
<dbReference type="Gene3D" id="1.10.600.10">
    <property type="entry name" value="Farnesyl Diphosphate Synthase"/>
    <property type="match status" value="1"/>
</dbReference>
<organism evidence="2 3">
    <name type="scientific">Chitinophaga agri</name>
    <dbReference type="NCBI Taxonomy" id="2703787"/>
    <lineage>
        <taxon>Bacteria</taxon>
        <taxon>Pseudomonadati</taxon>
        <taxon>Bacteroidota</taxon>
        <taxon>Chitinophagia</taxon>
        <taxon>Chitinophagales</taxon>
        <taxon>Chitinophagaceae</taxon>
        <taxon>Chitinophaga</taxon>
    </lineage>
</organism>
<evidence type="ECO:0000313" key="2">
    <source>
        <dbReference type="EMBL" id="QHS59653.1"/>
    </source>
</evidence>
<dbReference type="KEGG" id="chih:GWR21_08625"/>
<accession>A0A6B9ZGE7</accession>